<dbReference type="GO" id="GO:0005576">
    <property type="term" value="C:extracellular region"/>
    <property type="evidence" value="ECO:0007669"/>
    <property type="project" value="UniProtKB-SubCell"/>
</dbReference>
<keyword evidence="10 16" id="KW-1133">Transmembrane helix</keyword>
<evidence type="ECO:0000256" key="7">
    <source>
        <dbReference type="ARBA" id="ARBA00022679"/>
    </source>
</evidence>
<keyword evidence="19" id="KW-1185">Reference proteome</keyword>
<dbReference type="GO" id="GO:0005886">
    <property type="term" value="C:plasma membrane"/>
    <property type="evidence" value="ECO:0007669"/>
    <property type="project" value="UniProtKB-SubCell"/>
</dbReference>
<gene>
    <name evidence="18" type="primary">cls</name>
    <name evidence="18" type="ORF">CVM52_15835</name>
</gene>
<organism evidence="18 19">
    <name type="scientific">Pseudooceanicola lipolyticus</name>
    <dbReference type="NCBI Taxonomy" id="2029104"/>
    <lineage>
        <taxon>Bacteria</taxon>
        <taxon>Pseudomonadati</taxon>
        <taxon>Pseudomonadota</taxon>
        <taxon>Alphaproteobacteria</taxon>
        <taxon>Rhodobacterales</taxon>
        <taxon>Paracoccaceae</taxon>
        <taxon>Pseudooceanicola</taxon>
    </lineage>
</organism>
<evidence type="ECO:0000256" key="12">
    <source>
        <dbReference type="ARBA" id="ARBA00023136"/>
    </source>
</evidence>
<feature type="transmembrane region" description="Helical" evidence="16">
    <location>
        <begin position="34"/>
        <end position="55"/>
    </location>
</feature>
<comment type="function">
    <text evidence="1">Could be a virulence factor.</text>
</comment>
<feature type="domain" description="PLD phosphodiesterase" evidence="17">
    <location>
        <begin position="384"/>
        <end position="411"/>
    </location>
</feature>
<reference evidence="18 19" key="1">
    <citation type="journal article" date="2018" name="Int. J. Syst. Evol. Microbiol.">
        <title>Pseudooceanicola lipolyticus sp. nov., a marine alphaproteobacterium, reclassification of Oceanicola flagellatus as Pseudooceanicola flagellatus comb. nov. and emended description of the genus Pseudooceanicola.</title>
        <authorList>
            <person name="Huang M.-M."/>
            <person name="Guo L.-L."/>
            <person name="Wu Y.-H."/>
            <person name="Lai Q.-L."/>
            <person name="Shao Z.-Z."/>
            <person name="Wang C.-S."/>
            <person name="Wu M."/>
            <person name="Xu X.-W."/>
        </authorList>
    </citation>
    <scope>NUCLEOTIDE SEQUENCE [LARGE SCALE GENOMIC DNA]</scope>
    <source>
        <strain evidence="18 19">157</strain>
    </source>
</reference>
<dbReference type="InterPro" id="IPR025202">
    <property type="entry name" value="PLD-like_dom"/>
</dbReference>
<name>A0A2M8IYT2_9RHOB</name>
<dbReference type="SUPFAM" id="SSF56024">
    <property type="entry name" value="Phospholipase D/nuclease"/>
    <property type="match status" value="2"/>
</dbReference>
<keyword evidence="12 16" id="KW-0472">Membrane</keyword>
<keyword evidence="7" id="KW-0808">Transferase</keyword>
<keyword evidence="4" id="KW-1003">Cell membrane</keyword>
<evidence type="ECO:0000256" key="13">
    <source>
        <dbReference type="ARBA" id="ARBA00023209"/>
    </source>
</evidence>
<dbReference type="InterPro" id="IPR027379">
    <property type="entry name" value="CLS_N"/>
</dbReference>
<dbReference type="PROSITE" id="PS50035">
    <property type="entry name" value="PLD"/>
    <property type="match status" value="2"/>
</dbReference>
<evidence type="ECO:0000259" key="17">
    <source>
        <dbReference type="PROSITE" id="PS50035"/>
    </source>
</evidence>
<dbReference type="GO" id="GO:0032049">
    <property type="term" value="P:cardiolipin biosynthetic process"/>
    <property type="evidence" value="ECO:0007669"/>
    <property type="project" value="UniProtKB-UniRule"/>
</dbReference>
<dbReference type="RefSeq" id="WP_100163453.1">
    <property type="nucleotide sequence ID" value="NZ_PGTB01000076.1"/>
</dbReference>
<keyword evidence="8 16" id="KW-0812">Transmembrane</keyword>
<sequence length="470" mass="52026">MNTAWTVLLGVVAIGIVAICVFRAVVSARTPQSAAGWVIFLLAAPWFGVPAYVFFGHHKLRDYSEARRRSRELRGPLNRQAQAYPPDEAARTRLLAFERLVQLPTVGGNGVELLIDGAATYQAMFEAIEAAQDYICLQSFTIIDDAVGQDFATRLIAAMARGVKVWVIYDGVGSYGLSRSYLRKLREAGIRILDPKETRGPRSRLQINFRNHRKTLIVDGRIGFVGGHNISETYLGRHPHYGHWRDTHLRITGPIVAQLQLAFVEDWHWATDENLSESLTWEPGKVEEGGMTALIAPMGPGDRMDTGALFFVSAISAARSRVWIASPYFVPDVDAISALISAALRGCDVRLLVPDIADHYLTWLAAFAFYDDIRAAGVRIYRYTNGFMHQKVVLVDDDLVAIGSANLDNRSFRLNFETMAVVSDPGLAETVEAMLSADLNCSFLLEKSLKEQPLKVRIGAPLARLLAPVL</sequence>
<dbReference type="Proteomes" id="UP000231553">
    <property type="component" value="Unassembled WGS sequence"/>
</dbReference>
<dbReference type="PANTHER" id="PTHR21248">
    <property type="entry name" value="CARDIOLIPIN SYNTHASE"/>
    <property type="match status" value="1"/>
</dbReference>
<accession>A0A2M8IYT2</accession>
<evidence type="ECO:0000256" key="1">
    <source>
        <dbReference type="ARBA" id="ARBA00003145"/>
    </source>
</evidence>
<dbReference type="NCBIfam" id="TIGR04265">
    <property type="entry name" value="bac_cardiolipin"/>
    <property type="match status" value="1"/>
</dbReference>
<evidence type="ECO:0000256" key="3">
    <source>
        <dbReference type="ARBA" id="ARBA00004651"/>
    </source>
</evidence>
<dbReference type="OrthoDB" id="9762009at2"/>
<evidence type="ECO:0000256" key="6">
    <source>
        <dbReference type="ARBA" id="ARBA00022525"/>
    </source>
</evidence>
<evidence type="ECO:0000313" key="18">
    <source>
        <dbReference type="EMBL" id="PJE35695.1"/>
    </source>
</evidence>
<evidence type="ECO:0000256" key="2">
    <source>
        <dbReference type="ARBA" id="ARBA00004613"/>
    </source>
</evidence>
<evidence type="ECO:0000256" key="11">
    <source>
        <dbReference type="ARBA" id="ARBA00023098"/>
    </source>
</evidence>
<keyword evidence="14" id="KW-1208">Phospholipid metabolism</keyword>
<keyword evidence="6" id="KW-0964">Secreted</keyword>
<protein>
    <recommendedName>
        <fullName evidence="15">Cardiolipin synthase</fullName>
        <ecNumber evidence="15">2.7.8.-</ecNumber>
    </recommendedName>
</protein>
<dbReference type="Pfam" id="PF13396">
    <property type="entry name" value="PLDc_N"/>
    <property type="match status" value="1"/>
</dbReference>
<keyword evidence="5" id="KW-0444">Lipid biosynthesis</keyword>
<keyword evidence="9" id="KW-0677">Repeat</keyword>
<dbReference type="InterPro" id="IPR022924">
    <property type="entry name" value="Cardiolipin_synthase"/>
</dbReference>
<evidence type="ECO:0000313" key="19">
    <source>
        <dbReference type="Proteomes" id="UP000231553"/>
    </source>
</evidence>
<evidence type="ECO:0000256" key="4">
    <source>
        <dbReference type="ARBA" id="ARBA00022475"/>
    </source>
</evidence>
<keyword evidence="11" id="KW-0443">Lipid metabolism</keyword>
<comment type="subcellular location">
    <subcellularLocation>
        <location evidence="3">Cell membrane</location>
        <topology evidence="3">Multi-pass membrane protein</topology>
    </subcellularLocation>
    <subcellularLocation>
        <location evidence="2">Secreted</location>
    </subcellularLocation>
</comment>
<dbReference type="Gene3D" id="3.30.870.10">
    <property type="entry name" value="Endonuclease Chain A"/>
    <property type="match status" value="2"/>
</dbReference>
<evidence type="ECO:0000256" key="9">
    <source>
        <dbReference type="ARBA" id="ARBA00022737"/>
    </source>
</evidence>
<dbReference type="PANTHER" id="PTHR21248:SF22">
    <property type="entry name" value="PHOSPHOLIPASE D"/>
    <property type="match status" value="1"/>
</dbReference>
<dbReference type="GO" id="GO:0008808">
    <property type="term" value="F:cardiolipin synthase activity"/>
    <property type="evidence" value="ECO:0007669"/>
    <property type="project" value="UniProtKB-UniRule"/>
</dbReference>
<proteinExistence type="predicted"/>
<dbReference type="AlphaFoldDB" id="A0A2M8IYT2"/>
<dbReference type="EC" id="2.7.8.-" evidence="15"/>
<evidence type="ECO:0000256" key="5">
    <source>
        <dbReference type="ARBA" id="ARBA00022516"/>
    </source>
</evidence>
<evidence type="ECO:0000256" key="15">
    <source>
        <dbReference type="NCBIfam" id="TIGR04265"/>
    </source>
</evidence>
<evidence type="ECO:0000256" key="8">
    <source>
        <dbReference type="ARBA" id="ARBA00022692"/>
    </source>
</evidence>
<evidence type="ECO:0000256" key="16">
    <source>
        <dbReference type="SAM" id="Phobius"/>
    </source>
</evidence>
<dbReference type="Pfam" id="PF13091">
    <property type="entry name" value="PLDc_2"/>
    <property type="match status" value="2"/>
</dbReference>
<evidence type="ECO:0000256" key="10">
    <source>
        <dbReference type="ARBA" id="ARBA00022989"/>
    </source>
</evidence>
<evidence type="ECO:0000256" key="14">
    <source>
        <dbReference type="ARBA" id="ARBA00023264"/>
    </source>
</evidence>
<feature type="domain" description="PLD phosphodiesterase" evidence="17">
    <location>
        <begin position="207"/>
        <end position="234"/>
    </location>
</feature>
<feature type="transmembrane region" description="Helical" evidence="16">
    <location>
        <begin position="7"/>
        <end position="28"/>
    </location>
</feature>
<keyword evidence="13" id="KW-0594">Phospholipid biosynthesis</keyword>
<dbReference type="SMART" id="SM00155">
    <property type="entry name" value="PLDc"/>
    <property type="match status" value="2"/>
</dbReference>
<comment type="caution">
    <text evidence="18">The sequence shown here is derived from an EMBL/GenBank/DDBJ whole genome shotgun (WGS) entry which is preliminary data.</text>
</comment>
<dbReference type="EMBL" id="PGTB01000076">
    <property type="protein sequence ID" value="PJE35695.1"/>
    <property type="molecule type" value="Genomic_DNA"/>
</dbReference>
<dbReference type="InterPro" id="IPR001736">
    <property type="entry name" value="PLipase_D/transphosphatidylase"/>
</dbReference>